<organism evidence="4 5">
    <name type="scientific">Microdochium trichocladiopsis</name>
    <dbReference type="NCBI Taxonomy" id="1682393"/>
    <lineage>
        <taxon>Eukaryota</taxon>
        <taxon>Fungi</taxon>
        <taxon>Dikarya</taxon>
        <taxon>Ascomycota</taxon>
        <taxon>Pezizomycotina</taxon>
        <taxon>Sordariomycetes</taxon>
        <taxon>Xylariomycetidae</taxon>
        <taxon>Xylariales</taxon>
        <taxon>Microdochiaceae</taxon>
        <taxon>Microdochium</taxon>
    </lineage>
</organism>
<dbReference type="SUPFAM" id="SSF56601">
    <property type="entry name" value="beta-lactamase/transpeptidase-like"/>
    <property type="match status" value="1"/>
</dbReference>
<evidence type="ECO:0000256" key="1">
    <source>
        <dbReference type="ARBA" id="ARBA00038473"/>
    </source>
</evidence>
<proteinExistence type="inferred from homology"/>
<evidence type="ECO:0000256" key="2">
    <source>
        <dbReference type="SAM" id="MobiDB-lite"/>
    </source>
</evidence>
<comment type="similarity">
    <text evidence="1">Belongs to the beta-lactamase family.</text>
</comment>
<evidence type="ECO:0000259" key="3">
    <source>
        <dbReference type="Pfam" id="PF00144"/>
    </source>
</evidence>
<accession>A0A9P8XSF3</accession>
<dbReference type="Gene3D" id="3.40.710.10">
    <property type="entry name" value="DD-peptidase/beta-lactamase superfamily"/>
    <property type="match status" value="1"/>
</dbReference>
<dbReference type="RefSeq" id="XP_046005642.1">
    <property type="nucleotide sequence ID" value="XM_046159652.1"/>
</dbReference>
<evidence type="ECO:0000313" key="5">
    <source>
        <dbReference type="Proteomes" id="UP000756346"/>
    </source>
</evidence>
<dbReference type="Pfam" id="PF00144">
    <property type="entry name" value="Beta-lactamase"/>
    <property type="match status" value="1"/>
</dbReference>
<dbReference type="AlphaFoldDB" id="A0A9P8XSF3"/>
<feature type="compositionally biased region" description="Low complexity" evidence="2">
    <location>
        <begin position="96"/>
        <end position="108"/>
    </location>
</feature>
<dbReference type="InterPro" id="IPR012338">
    <property type="entry name" value="Beta-lactam/transpept-like"/>
</dbReference>
<sequence>MDIKRPPRWSIPHQTVVPGYRLRPCNLRHKHEITIGSSLGFGLSVAVATCPPTGPVLPPPRLCTPGNLTASLQQSLKQLSTLPYPSSTCPPRHSLSKSPLPSIPSSSITTLHPLRDPRAWKKVDGNTVYRIASISKLITAYVLLLQDGINLDDPITDFVPELSAPGLETYRDITLRMLMTQIGGAARDTLDVALRIPPGAAEMLGLPPAEFHPGYPTCNLIPDNRCTRDDLLDTIRTAGNPWKTGQRAAYSNLGFPLLGYALENISGLPYGEVIGKYIREPLGLATTSLELTALEDAIVPVGMGAEWITMPVGIYNATAGLYSTPKEVAEITRSILSHTLLSEARVNAWLKPAVFTSSTHSARPTEIYTKEGGVPGFGSYVALVPEYGIGITINAAGDDPGSGPEGG</sequence>
<dbReference type="PANTHER" id="PTHR22935:SF95">
    <property type="entry name" value="BETA-LACTAMASE-LIKE 1-RELATED"/>
    <property type="match status" value="1"/>
</dbReference>
<dbReference type="InterPro" id="IPR001466">
    <property type="entry name" value="Beta-lactam-related"/>
</dbReference>
<gene>
    <name evidence="4" type="ORF">B0I36DRAFT_368644</name>
</gene>
<dbReference type="GeneID" id="70189198"/>
<feature type="domain" description="Beta-lactamase-related" evidence="3">
    <location>
        <begin position="114"/>
        <end position="400"/>
    </location>
</feature>
<evidence type="ECO:0000313" key="4">
    <source>
        <dbReference type="EMBL" id="KAH7016018.1"/>
    </source>
</evidence>
<keyword evidence="5" id="KW-1185">Reference proteome</keyword>
<dbReference type="Proteomes" id="UP000756346">
    <property type="component" value="Unassembled WGS sequence"/>
</dbReference>
<protein>
    <submittedName>
        <fullName evidence="4">Beta-lactamase/transpeptidase-like protein</fullName>
    </submittedName>
</protein>
<feature type="region of interest" description="Disordered" evidence="2">
    <location>
        <begin position="87"/>
        <end position="108"/>
    </location>
</feature>
<reference evidence="4" key="1">
    <citation type="journal article" date="2021" name="Nat. Commun.">
        <title>Genetic determinants of endophytism in the Arabidopsis root mycobiome.</title>
        <authorList>
            <person name="Mesny F."/>
            <person name="Miyauchi S."/>
            <person name="Thiergart T."/>
            <person name="Pickel B."/>
            <person name="Atanasova L."/>
            <person name="Karlsson M."/>
            <person name="Huettel B."/>
            <person name="Barry K.W."/>
            <person name="Haridas S."/>
            <person name="Chen C."/>
            <person name="Bauer D."/>
            <person name="Andreopoulos W."/>
            <person name="Pangilinan J."/>
            <person name="LaButti K."/>
            <person name="Riley R."/>
            <person name="Lipzen A."/>
            <person name="Clum A."/>
            <person name="Drula E."/>
            <person name="Henrissat B."/>
            <person name="Kohler A."/>
            <person name="Grigoriev I.V."/>
            <person name="Martin F.M."/>
            <person name="Hacquard S."/>
        </authorList>
    </citation>
    <scope>NUCLEOTIDE SEQUENCE</scope>
    <source>
        <strain evidence="4">MPI-CAGE-CH-0230</strain>
    </source>
</reference>
<dbReference type="InterPro" id="IPR051478">
    <property type="entry name" value="Beta-lactamase-like_AB/R"/>
</dbReference>
<dbReference type="OrthoDB" id="10250282at2759"/>
<comment type="caution">
    <text evidence="4">The sequence shown here is derived from an EMBL/GenBank/DDBJ whole genome shotgun (WGS) entry which is preliminary data.</text>
</comment>
<dbReference type="PANTHER" id="PTHR22935">
    <property type="entry name" value="PENICILLIN-BINDING PROTEIN"/>
    <property type="match status" value="1"/>
</dbReference>
<dbReference type="EMBL" id="JAGTJQ010000012">
    <property type="protein sequence ID" value="KAH7016018.1"/>
    <property type="molecule type" value="Genomic_DNA"/>
</dbReference>
<name>A0A9P8XSF3_9PEZI</name>